<reference evidence="1" key="1">
    <citation type="journal article" date="2013" name="Nature">
        <title>The genomes of four tapeworm species reveal adaptations to parasitism.</title>
        <authorList>
            <person name="Tsai I.J."/>
            <person name="Zarowiecki M."/>
            <person name="Holroyd N."/>
            <person name="Garciarrubio A."/>
            <person name="Sanchez-Flores A."/>
            <person name="Brooks K.L."/>
            <person name="Tracey A."/>
            <person name="Bobes R.J."/>
            <person name="Fragoso G."/>
            <person name="Sciutto E."/>
            <person name="Aslett M."/>
            <person name="Beasley H."/>
            <person name="Bennett H.M."/>
            <person name="Cai J."/>
            <person name="Camicia F."/>
            <person name="Clark R."/>
            <person name="Cucher M."/>
            <person name="De Silva N."/>
            <person name="Day T.A."/>
            <person name="Deplazes P."/>
            <person name="Estrada K."/>
            <person name="Fernandez C."/>
            <person name="Holland P.W."/>
            <person name="Hou J."/>
            <person name="Hu S."/>
            <person name="Huckvale T."/>
            <person name="Hung S.S."/>
            <person name="Kamenetzky L."/>
            <person name="Keane J.A."/>
            <person name="Kiss F."/>
            <person name="Koziol U."/>
            <person name="Lambert O."/>
            <person name="Liu K."/>
            <person name="Luo X."/>
            <person name="Luo Y."/>
            <person name="Macchiaroli N."/>
            <person name="Nichol S."/>
            <person name="Paps J."/>
            <person name="Parkinson J."/>
            <person name="Pouchkina-Stantcheva N."/>
            <person name="Riddiford N."/>
            <person name="Rosenzvit M."/>
            <person name="Salinas G."/>
            <person name="Wasmuth J.D."/>
            <person name="Zamanian M."/>
            <person name="Zheng Y."/>
            <person name="Cai X."/>
            <person name="Soberon X."/>
            <person name="Olson P.D."/>
            <person name="Laclette J.P."/>
            <person name="Brehm K."/>
            <person name="Berriman M."/>
            <person name="Garciarrubio A."/>
            <person name="Bobes R.J."/>
            <person name="Fragoso G."/>
            <person name="Sanchez-Flores A."/>
            <person name="Estrada K."/>
            <person name="Cevallos M.A."/>
            <person name="Morett E."/>
            <person name="Gonzalez V."/>
            <person name="Portillo T."/>
            <person name="Ochoa-Leyva A."/>
            <person name="Jose M.V."/>
            <person name="Sciutto E."/>
            <person name="Landa A."/>
            <person name="Jimenez L."/>
            <person name="Valdes V."/>
            <person name="Carrero J.C."/>
            <person name="Larralde C."/>
            <person name="Morales-Montor J."/>
            <person name="Limon-Lason J."/>
            <person name="Soberon X."/>
            <person name="Laclette J.P."/>
        </authorList>
    </citation>
    <scope>NUCLEOTIDE SEQUENCE [LARGE SCALE GENOMIC DNA]</scope>
</reference>
<protein>
    <submittedName>
        <fullName evidence="1">Rab3 GTPase activating protein non catalytic</fullName>
    </submittedName>
</protein>
<dbReference type="AlphaFoldDB" id="A0A0S4MQ85"/>
<sequence length="166" mass="17513">MKLQGETIALCGSSERAVGAGIDDGGSASHAGTGSKGVGFVGVVFDFDISVSESCRDDLGRDGRNCGVRKGSSGVDAVSQEDAPSMAEQMLSVRRLVNFLGEHLPQQSNQHAMAMEIGGAFALDSVSAKNCLDRGVFHRNGFDINALHLHSSFQRGVVQKTKEATW</sequence>
<organism evidence="1 2">
    <name type="scientific">Echinococcus multilocularis</name>
    <name type="common">Fox tapeworm</name>
    <dbReference type="NCBI Taxonomy" id="6211"/>
    <lineage>
        <taxon>Eukaryota</taxon>
        <taxon>Metazoa</taxon>
        <taxon>Spiralia</taxon>
        <taxon>Lophotrochozoa</taxon>
        <taxon>Platyhelminthes</taxon>
        <taxon>Cestoda</taxon>
        <taxon>Eucestoda</taxon>
        <taxon>Cyclophyllidea</taxon>
        <taxon>Taeniidae</taxon>
        <taxon>Echinococcus</taxon>
    </lineage>
</organism>
<dbReference type="Proteomes" id="UP000017246">
    <property type="component" value="Unassembled WGS sequence"/>
</dbReference>
<reference evidence="1" key="2">
    <citation type="submission" date="2015-11" db="EMBL/GenBank/DDBJ databases">
        <authorList>
            <person name="Zhang Y."/>
            <person name="Guo Z."/>
        </authorList>
    </citation>
    <scope>NUCLEOTIDE SEQUENCE</scope>
</reference>
<accession>A0A0S4MQ85</accession>
<dbReference type="EMBL" id="LN902848">
    <property type="protein sequence ID" value="CUT99808.1"/>
    <property type="molecule type" value="Genomic_DNA"/>
</dbReference>
<keyword evidence="2" id="KW-1185">Reference proteome</keyword>
<evidence type="ECO:0000313" key="1">
    <source>
        <dbReference type="EMBL" id="CUT99808.1"/>
    </source>
</evidence>
<dbReference type="EMBL" id="LN902848">
    <property type="protein sequence ID" value="CUT99806.1"/>
    <property type="molecule type" value="Genomic_DNA"/>
</dbReference>
<evidence type="ECO:0000313" key="2">
    <source>
        <dbReference type="Proteomes" id="UP000017246"/>
    </source>
</evidence>
<proteinExistence type="predicted"/>
<name>A0A0S4MQ85_ECHMU</name>